<dbReference type="Proteomes" id="UP000366872">
    <property type="component" value="Unassembled WGS sequence"/>
</dbReference>
<name>A0A6C2U3P4_PONDE</name>
<dbReference type="AlphaFoldDB" id="A0A6C2U3P4"/>
<evidence type="ECO:0000256" key="1">
    <source>
        <dbReference type="SAM" id="SignalP"/>
    </source>
</evidence>
<keyword evidence="5" id="KW-1185">Reference proteome</keyword>
<dbReference type="Gene3D" id="2.60.40.10">
    <property type="entry name" value="Immunoglobulins"/>
    <property type="match status" value="1"/>
</dbReference>
<evidence type="ECO:0000259" key="3">
    <source>
        <dbReference type="Pfam" id="PF16586"/>
    </source>
</evidence>
<feature type="domain" description="Putative collagen-binding" evidence="2">
    <location>
        <begin position="688"/>
        <end position="774"/>
    </location>
</feature>
<gene>
    <name evidence="4" type="ORF">PDESU_03057</name>
</gene>
<dbReference type="Pfam" id="PF12904">
    <property type="entry name" value="Collagen_bind_2"/>
    <property type="match status" value="1"/>
</dbReference>
<dbReference type="InterPro" id="IPR024749">
    <property type="entry name" value="Collagen-bd_put"/>
</dbReference>
<feature type="domain" description="DUF5060" evidence="3">
    <location>
        <begin position="193"/>
        <end position="278"/>
    </location>
</feature>
<feature type="chain" id="PRO_5025692334" description="DUF5060 domain-containing protein" evidence="1">
    <location>
        <begin position="18"/>
        <end position="776"/>
    </location>
</feature>
<evidence type="ECO:0000259" key="2">
    <source>
        <dbReference type="Pfam" id="PF12904"/>
    </source>
</evidence>
<dbReference type="EMBL" id="CAAHFG010000001">
    <property type="protein sequence ID" value="VGO14495.1"/>
    <property type="molecule type" value="Genomic_DNA"/>
</dbReference>
<organism evidence="4 5">
    <name type="scientific">Pontiella desulfatans</name>
    <dbReference type="NCBI Taxonomy" id="2750659"/>
    <lineage>
        <taxon>Bacteria</taxon>
        <taxon>Pseudomonadati</taxon>
        <taxon>Kiritimatiellota</taxon>
        <taxon>Kiritimatiellia</taxon>
        <taxon>Kiritimatiellales</taxon>
        <taxon>Pontiellaceae</taxon>
        <taxon>Pontiella</taxon>
    </lineage>
</organism>
<evidence type="ECO:0000313" key="5">
    <source>
        <dbReference type="Proteomes" id="UP000366872"/>
    </source>
</evidence>
<dbReference type="Gene3D" id="3.20.20.80">
    <property type="entry name" value="Glycosidases"/>
    <property type="match status" value="1"/>
</dbReference>
<feature type="signal peptide" evidence="1">
    <location>
        <begin position="1"/>
        <end position="17"/>
    </location>
</feature>
<dbReference type="Pfam" id="PF16586">
    <property type="entry name" value="DUF5060"/>
    <property type="match status" value="1"/>
</dbReference>
<proteinExistence type="predicted"/>
<protein>
    <recommendedName>
        <fullName evidence="6">DUF5060 domain-containing protein</fullName>
    </recommendedName>
</protein>
<sequence length="776" mass="84946">MIKHMLVVLLAAGVALANGSGRIKATEFSIEKGFYQDRGKWLAVNPNQDKDGEASLVFPYRDGTYDVVLEMVGENDGQSSFEVLVESKSLGKVVCPPSKETFEEGAGFHRRWSKVAINDGDIVRVKGFIASADGKEWSRARWAALAFAPVDGGASLAAKASATPNAETGAIVVPLHGKRGPDGDGAVEISGELKTWHKVTLTLDGPFAHELDNQPNPFIDRRMDVTFVHESGSPEYVVPGYFAADGNAGETSAECGTKWRAHLSPDKAGKWNYAVSFKGTAFDGKGGSFEVGKSDKTGRDLRGKGRLQYVGGRYLRFADSGEWFLKAGADAPETLLGYADFDNTVANKPKVPLKTFSAHANDWAPGDPSWKGGKGKGLIGAVNYLSSTGANAFSFLTYNAGGDGDNVWPHVARADKLHFDCSKLDQWGIVFDHGTAKGMYLHFKLQETENDDKRGKNEQGKLNALDGGRFGKEREAYLREMIARFGHNLALNWNMGEENTQKLDELEPMAAYIRKTDPYGHNLVLHTYPNQQDEVYGWFVGRKDMLTGLSIQNSDVAMTHTDTLKWVTRSEASGHPWIVAFDEAGNAGAGSPPDPDWPGMAEALVEIAKGKQKLKVPSVDDVRTEVLWGTLMAGGTGVEYYFGYRLPENDLLAENWRSREMTWRYSRIALDFFRDKEIPFWEMANANALIGNEANDNSGYCLAKAGECYVAYLRNAEGASLDLTEVSGSFAVQWFNPREGGPLQKGSVKKCKGGRMQTLGLPPSDPGKDWVVIVRK</sequence>
<evidence type="ECO:0008006" key="6">
    <source>
        <dbReference type="Google" id="ProtNLM"/>
    </source>
</evidence>
<dbReference type="InterPro" id="IPR013783">
    <property type="entry name" value="Ig-like_fold"/>
</dbReference>
<reference evidence="4 5" key="1">
    <citation type="submission" date="2019-04" db="EMBL/GenBank/DDBJ databases">
        <authorList>
            <person name="Van Vliet M D."/>
        </authorList>
    </citation>
    <scope>NUCLEOTIDE SEQUENCE [LARGE SCALE GENOMIC DNA]</scope>
    <source>
        <strain evidence="4 5">F1</strain>
    </source>
</reference>
<keyword evidence="1" id="KW-0732">Signal</keyword>
<accession>A0A6C2U3P4</accession>
<dbReference type="InterPro" id="IPR032260">
    <property type="entry name" value="DUF5060"/>
</dbReference>
<evidence type="ECO:0000313" key="4">
    <source>
        <dbReference type="EMBL" id="VGO14495.1"/>
    </source>
</evidence>
<dbReference type="RefSeq" id="WP_222847193.1">
    <property type="nucleotide sequence ID" value="NZ_CAAHFG010000001.1"/>
</dbReference>